<sequence length="358" mass="39923">MNGVGLKIRNPHDGTHFVFNERTAPATLTWVANVDNHTPGANDRAGTWTCPIKIPPGYKSAVAAQRMAGVVFYYDGYNFRINGGEEFCDYIQNGETVTIKDIVLKNPYTSIGNIVKIIAYPYNQTGKAGLKIGGNVNFNVDIPHSGFSYVSHKATLRIEGRVDFSKIDPRLNLGNCLAFFHTDDPYAMISLYRKIHTDGYDLYYACTDRRNGNRTSATFRVVIFSDVGAEGRFGNERYGLRLRNSRGQITFSSGVGVLTRPTEVYINRYKENERIAVPGIARPMYTPSMVGERFWVSDRKGYIRELCVGNYDAGSICIGASMVDGKPGYLGSVGYGTDYTYITQKPVLILDASDYFHF</sequence>
<reference evidence="2" key="1">
    <citation type="journal article" date="2024" name="Toxins">
        <title>Genome Sequence Analysis of Native Xenorhabdus Strains Isolated from Entomopathogenic Nematodes in Argentina.</title>
        <authorList>
            <person name="Palma L."/>
            <person name="Frizzo L."/>
            <person name="Kaiser S."/>
            <person name="Berry C."/>
            <person name="Caballero P."/>
            <person name="Bode H.B."/>
            <person name="Del Valle E.E."/>
        </authorList>
    </citation>
    <scope>NUCLEOTIDE SEQUENCE [LARGE SCALE GENOMIC DNA]</scope>
    <source>
        <strain evidence="2">12</strain>
    </source>
</reference>
<protein>
    <submittedName>
        <fullName evidence="1">Uncharacterized protein</fullName>
    </submittedName>
</protein>
<evidence type="ECO:0000313" key="1">
    <source>
        <dbReference type="EMBL" id="MDX7989284.1"/>
    </source>
</evidence>
<dbReference type="EMBL" id="VCDN01000117">
    <property type="protein sequence ID" value="MDX7989284.1"/>
    <property type="molecule type" value="Genomic_DNA"/>
</dbReference>
<dbReference type="RefSeq" id="WP_319931652.1">
    <property type="nucleotide sequence ID" value="NZ_VCDN01000117.1"/>
</dbReference>
<evidence type="ECO:0000313" key="2">
    <source>
        <dbReference type="Proteomes" id="UP001271890"/>
    </source>
</evidence>
<organism evidence="1 2">
    <name type="scientific">Xenorhabdus santafensis</name>
    <dbReference type="NCBI Taxonomy" id="2582833"/>
    <lineage>
        <taxon>Bacteria</taxon>
        <taxon>Pseudomonadati</taxon>
        <taxon>Pseudomonadota</taxon>
        <taxon>Gammaproteobacteria</taxon>
        <taxon>Enterobacterales</taxon>
        <taxon>Morganellaceae</taxon>
        <taxon>Xenorhabdus</taxon>
    </lineage>
</organism>
<accession>A0ABU4SES1</accession>
<dbReference type="Proteomes" id="UP001271890">
    <property type="component" value="Unassembled WGS sequence"/>
</dbReference>
<name>A0ABU4SES1_9GAMM</name>
<proteinExistence type="predicted"/>
<comment type="caution">
    <text evidence="1">The sequence shown here is derived from an EMBL/GenBank/DDBJ whole genome shotgun (WGS) entry which is preliminary data.</text>
</comment>
<gene>
    <name evidence="1" type="ORF">FE392_18580</name>
</gene>
<keyword evidence="2" id="KW-1185">Reference proteome</keyword>